<evidence type="ECO:0000313" key="2">
    <source>
        <dbReference type="EMBL" id="JAR92505.1"/>
    </source>
</evidence>
<organism evidence="2">
    <name type="scientific">Ixodes ricinus</name>
    <name type="common">Common tick</name>
    <name type="synonym">Acarus ricinus</name>
    <dbReference type="NCBI Taxonomy" id="34613"/>
    <lineage>
        <taxon>Eukaryota</taxon>
        <taxon>Metazoa</taxon>
        <taxon>Ecdysozoa</taxon>
        <taxon>Arthropoda</taxon>
        <taxon>Chelicerata</taxon>
        <taxon>Arachnida</taxon>
        <taxon>Acari</taxon>
        <taxon>Parasitiformes</taxon>
        <taxon>Ixodida</taxon>
        <taxon>Ixodoidea</taxon>
        <taxon>Ixodidae</taxon>
        <taxon>Ixodinae</taxon>
        <taxon>Ixodes</taxon>
    </lineage>
</organism>
<accession>A0A147BQ63</accession>
<name>A0A147BQ63_IXORI</name>
<keyword evidence="1" id="KW-0812">Transmembrane</keyword>
<reference evidence="2" key="1">
    <citation type="journal article" date="2018" name="PLoS Negl. Trop. Dis.">
        <title>Sialome diversity of ticks revealed by RNAseq of single tick salivary glands.</title>
        <authorList>
            <person name="Perner J."/>
            <person name="Kropackova S."/>
            <person name="Kopacek P."/>
            <person name="Ribeiro J.M."/>
        </authorList>
    </citation>
    <scope>NUCLEOTIDE SEQUENCE</scope>
    <source>
        <strain evidence="2">Siblings of single egg batch collected in Ceske Budejovice</strain>
        <tissue evidence="2">Salivary glands</tissue>
    </source>
</reference>
<sequence>MFFFYSLKSNLSNFMIISGFYGFLVVPLARANEKWVDNFRRYDLHNQNFLFVLAGSRKWNRATLVTVCIFGQPACL</sequence>
<evidence type="ECO:0000256" key="1">
    <source>
        <dbReference type="SAM" id="Phobius"/>
    </source>
</evidence>
<keyword evidence="1" id="KW-0472">Membrane</keyword>
<feature type="transmembrane region" description="Helical" evidence="1">
    <location>
        <begin position="12"/>
        <end position="31"/>
    </location>
</feature>
<proteinExistence type="predicted"/>
<protein>
    <submittedName>
        <fullName evidence="2">Putative secreted protein</fullName>
    </submittedName>
</protein>
<dbReference type="EMBL" id="GEGO01002899">
    <property type="protein sequence ID" value="JAR92505.1"/>
    <property type="molecule type" value="Transcribed_RNA"/>
</dbReference>
<keyword evidence="1" id="KW-1133">Transmembrane helix</keyword>
<dbReference type="AlphaFoldDB" id="A0A147BQ63"/>